<protein>
    <submittedName>
        <fullName evidence="1">Uncharacterized protein</fullName>
    </submittedName>
</protein>
<sequence>MRARLCERACVYFCVSVSQNACYQLKRLFGDEGRGQQQSF</sequence>
<name>A0A0E9S4X5_ANGAN</name>
<proteinExistence type="predicted"/>
<reference evidence="1" key="2">
    <citation type="journal article" date="2015" name="Fish Shellfish Immunol.">
        <title>Early steps in the European eel (Anguilla anguilla)-Vibrio vulnificus interaction in the gills: Role of the RtxA13 toxin.</title>
        <authorList>
            <person name="Callol A."/>
            <person name="Pajuelo D."/>
            <person name="Ebbesson L."/>
            <person name="Teles M."/>
            <person name="MacKenzie S."/>
            <person name="Amaro C."/>
        </authorList>
    </citation>
    <scope>NUCLEOTIDE SEQUENCE</scope>
</reference>
<reference evidence="1" key="1">
    <citation type="submission" date="2014-11" db="EMBL/GenBank/DDBJ databases">
        <authorList>
            <person name="Amaro Gonzalez C."/>
        </authorList>
    </citation>
    <scope>NUCLEOTIDE SEQUENCE</scope>
</reference>
<organism evidence="1">
    <name type="scientific">Anguilla anguilla</name>
    <name type="common">European freshwater eel</name>
    <name type="synonym">Muraena anguilla</name>
    <dbReference type="NCBI Taxonomy" id="7936"/>
    <lineage>
        <taxon>Eukaryota</taxon>
        <taxon>Metazoa</taxon>
        <taxon>Chordata</taxon>
        <taxon>Craniata</taxon>
        <taxon>Vertebrata</taxon>
        <taxon>Euteleostomi</taxon>
        <taxon>Actinopterygii</taxon>
        <taxon>Neopterygii</taxon>
        <taxon>Teleostei</taxon>
        <taxon>Anguilliformes</taxon>
        <taxon>Anguillidae</taxon>
        <taxon>Anguilla</taxon>
    </lineage>
</organism>
<dbReference type="AlphaFoldDB" id="A0A0E9S4X5"/>
<evidence type="ECO:0000313" key="1">
    <source>
        <dbReference type="EMBL" id="JAH35588.1"/>
    </source>
</evidence>
<dbReference type="EMBL" id="GBXM01072989">
    <property type="protein sequence ID" value="JAH35588.1"/>
    <property type="molecule type" value="Transcribed_RNA"/>
</dbReference>
<accession>A0A0E9S4X5</accession>